<evidence type="ECO:0000313" key="2">
    <source>
        <dbReference type="EMBL" id="TDQ83213.1"/>
    </source>
</evidence>
<dbReference type="SMART" id="SM01008">
    <property type="entry name" value="Ald_Xan_dh_C"/>
    <property type="match status" value="1"/>
</dbReference>
<comment type="caution">
    <text evidence="2">The sequence shown here is derived from an EMBL/GenBank/DDBJ whole genome shotgun (WGS) entry which is preliminary data.</text>
</comment>
<dbReference type="AlphaFoldDB" id="A0A4R6WU87"/>
<dbReference type="PROSITE" id="PS51318">
    <property type="entry name" value="TAT"/>
    <property type="match status" value="1"/>
</dbReference>
<organism evidence="2 3">
    <name type="scientific">Dongia mobilis</name>
    <dbReference type="NCBI Taxonomy" id="578943"/>
    <lineage>
        <taxon>Bacteria</taxon>
        <taxon>Pseudomonadati</taxon>
        <taxon>Pseudomonadota</taxon>
        <taxon>Alphaproteobacteria</taxon>
        <taxon>Rhodospirillales</taxon>
        <taxon>Dongiaceae</taxon>
        <taxon>Dongia</taxon>
    </lineage>
</organism>
<keyword evidence="3" id="KW-1185">Reference proteome</keyword>
<accession>A0A4R6WU87</accession>
<dbReference type="GO" id="GO:0016491">
    <property type="term" value="F:oxidoreductase activity"/>
    <property type="evidence" value="ECO:0007669"/>
    <property type="project" value="InterPro"/>
</dbReference>
<name>A0A4R6WU87_9PROT</name>
<dbReference type="Pfam" id="PF02738">
    <property type="entry name" value="MoCoBD_1"/>
    <property type="match status" value="1"/>
</dbReference>
<evidence type="ECO:0000313" key="3">
    <source>
        <dbReference type="Proteomes" id="UP000295783"/>
    </source>
</evidence>
<dbReference type="InterPro" id="IPR052516">
    <property type="entry name" value="N-heterocyclic_Hydroxylase"/>
</dbReference>
<dbReference type="Proteomes" id="UP000295783">
    <property type="component" value="Unassembled WGS sequence"/>
</dbReference>
<reference evidence="2 3" key="1">
    <citation type="submission" date="2019-03" db="EMBL/GenBank/DDBJ databases">
        <title>Genomic Encyclopedia of Type Strains, Phase III (KMG-III): the genomes of soil and plant-associated and newly described type strains.</title>
        <authorList>
            <person name="Whitman W."/>
        </authorList>
    </citation>
    <scope>NUCLEOTIDE SEQUENCE [LARGE SCALE GENOMIC DNA]</scope>
    <source>
        <strain evidence="2 3">CGMCC 1.7660</strain>
    </source>
</reference>
<dbReference type="PIRSF" id="PIRSF036389">
    <property type="entry name" value="IOR_B"/>
    <property type="match status" value="1"/>
</dbReference>
<dbReference type="EMBL" id="SNYW01000007">
    <property type="protein sequence ID" value="TDQ83213.1"/>
    <property type="molecule type" value="Genomic_DNA"/>
</dbReference>
<dbReference type="Pfam" id="PF20256">
    <property type="entry name" value="MoCoBD_2"/>
    <property type="match status" value="2"/>
</dbReference>
<dbReference type="Gene3D" id="3.90.1170.50">
    <property type="entry name" value="Aldehyde oxidase/xanthine dehydrogenase, a/b hammerhead"/>
    <property type="match status" value="1"/>
</dbReference>
<dbReference type="PANTHER" id="PTHR47495:SF2">
    <property type="entry name" value="ALDEHYDE DEHYDROGENASE"/>
    <property type="match status" value="1"/>
</dbReference>
<dbReference type="RefSeq" id="WP_133612989.1">
    <property type="nucleotide sequence ID" value="NZ_SNYW01000007.1"/>
</dbReference>
<dbReference type="InterPro" id="IPR037165">
    <property type="entry name" value="AldOxase/xan_DH_Mopterin-bd_sf"/>
</dbReference>
<protein>
    <submittedName>
        <fullName evidence="2">Isoquinoline 1-oxidoreductase beta subunit</fullName>
    </submittedName>
</protein>
<proteinExistence type="predicted"/>
<sequence length="732" mass="77273">MKISNLGHQVSRFQPSRRQFLVGAAATGVGFKLAFPARKALATEGTDPDPFDAYIQIAPDNTVTILSAHMDMGQGCYHGIATLVAEELEADWGQLVVEGGAGNTKYYGNLAWGGVAQGTGGSSAMFSSFDRYRRAGALARTMLMNAAAESWGVPAVEITAAKGVLSHASGKSATYGEMAEAAAQQPLPAEVTLKSRDQWQVIGSETFRRLDSGMKSTGRQDFTIDVKLPGMLTAVIAHPPLFGAKVKSFDASAAKAVKGVVDVVQVSRGVAVVAENTWAAMKGREALTVDWDESGAEKRGSAELLAEYKAALEKPGLVAANRGDAAAGIAGASKVIEATYEFPYLAHAGLEPLDAVAAMNGDTLEIWGGHQMPDLYQAVTAQIAGVTPDKVKLHVMKTGGGFGRRAVTDADIMVEVVETAKAIGWKAPVKLLWTREDDMKGGRYRPLFVHKVKVGLDAAGNIAGWDHRMIGQAILVGTPFESFAVKDGIDGTSVEGVNDTKYAIPAFRAEVTNAQTGVPVLWWRSVGHTHTAYVMETMIDEVARVGGRDPVELRRDLLKDHPKHLAVLNLVAEKANWGAAMPEGTYRGIVLHESFGTVVGAVADIKLNDPANPAAGFKVTKVTCAVDCGTAINPDQIRAQIEGGVGFGLGSVLHEELTLTNGLVDQANYDSYLPLRIEEMPVVETHIVPSENPPTGVGEPGVPVIGPAVANALAAATGQTVRILPFSKGVGV</sequence>
<feature type="domain" description="Aldehyde oxidase/xanthine dehydrogenase a/b hammerhead" evidence="1">
    <location>
        <begin position="217"/>
        <end position="295"/>
    </location>
</feature>
<dbReference type="InterPro" id="IPR006311">
    <property type="entry name" value="TAT_signal"/>
</dbReference>
<dbReference type="InterPro" id="IPR000674">
    <property type="entry name" value="Ald_Oxase/Xan_DH_a/b"/>
</dbReference>
<dbReference type="SUPFAM" id="SSF56003">
    <property type="entry name" value="Molybdenum cofactor-binding domain"/>
    <property type="match status" value="2"/>
</dbReference>
<dbReference type="Gene3D" id="3.30.365.10">
    <property type="entry name" value="Aldehyde oxidase/xanthine dehydrogenase, molybdopterin binding domain"/>
    <property type="match status" value="5"/>
</dbReference>
<dbReference type="PANTHER" id="PTHR47495">
    <property type="entry name" value="ALDEHYDE DEHYDROGENASE"/>
    <property type="match status" value="1"/>
</dbReference>
<dbReference type="OrthoDB" id="9767994at2"/>
<dbReference type="InterPro" id="IPR008274">
    <property type="entry name" value="AldOxase/xan_DH_MoCoBD1"/>
</dbReference>
<dbReference type="InterPro" id="IPR046867">
    <property type="entry name" value="AldOxase/xan_DH_MoCoBD2"/>
</dbReference>
<evidence type="ECO:0000259" key="1">
    <source>
        <dbReference type="SMART" id="SM01008"/>
    </source>
</evidence>
<gene>
    <name evidence="2" type="ORF">A8950_1499</name>
</gene>
<dbReference type="InterPro" id="IPR012368">
    <property type="entry name" value="OxRdtase_Mopterin-bd_su_IorB"/>
</dbReference>